<accession>A0A8H6AYY7</accession>
<evidence type="ECO:0000313" key="2">
    <source>
        <dbReference type="Proteomes" id="UP000531561"/>
    </source>
</evidence>
<reference evidence="1 2" key="1">
    <citation type="journal article" date="2020" name="Phytopathology">
        <title>A high-quality genome resource of Botrytis fragariae, a new and rapidly spreading fungal pathogen causing strawberry gray mold in the U.S.A.</title>
        <authorList>
            <person name="Wu Y."/>
            <person name="Saski C.A."/>
            <person name="Schnabel G."/>
            <person name="Xiao S."/>
            <person name="Hu M."/>
        </authorList>
    </citation>
    <scope>NUCLEOTIDE SEQUENCE [LARGE SCALE GENOMIC DNA]</scope>
    <source>
        <strain evidence="1 2">BVB16</strain>
    </source>
</reference>
<name>A0A8H6AYY7_9HELO</name>
<comment type="caution">
    <text evidence="1">The sequence shown here is derived from an EMBL/GenBank/DDBJ whole genome shotgun (WGS) entry which is preliminary data.</text>
</comment>
<dbReference type="EMBL" id="JABFCT010000004">
    <property type="protein sequence ID" value="KAF5876371.1"/>
    <property type="molecule type" value="Genomic_DNA"/>
</dbReference>
<keyword evidence="2" id="KW-1185">Reference proteome</keyword>
<dbReference type="RefSeq" id="XP_037195317.1">
    <property type="nucleotide sequence ID" value="XM_037333189.1"/>
</dbReference>
<dbReference type="Proteomes" id="UP000531561">
    <property type="component" value="Unassembled WGS sequence"/>
</dbReference>
<protein>
    <submittedName>
        <fullName evidence="1">Uncharacterized protein</fullName>
    </submittedName>
</protein>
<dbReference type="PANTHER" id="PTHR35041:SF6">
    <property type="entry name" value="FORMYLMETHIONINE DEFORMYLASE-LIKE PROTEIN-RELATED"/>
    <property type="match status" value="1"/>
</dbReference>
<evidence type="ECO:0000313" key="1">
    <source>
        <dbReference type="EMBL" id="KAF5876371.1"/>
    </source>
</evidence>
<gene>
    <name evidence="1" type="ORF">Bfra_002776sa</name>
</gene>
<dbReference type="AlphaFoldDB" id="A0A8H6AYY7"/>
<dbReference type="PANTHER" id="PTHR35041">
    <property type="entry name" value="MEDIATOR OF RNA POLYMERASE II TRANSCRIPTION SUBUNIT 1"/>
    <property type="match status" value="1"/>
</dbReference>
<dbReference type="OrthoDB" id="5322539at2759"/>
<organism evidence="1 2">
    <name type="scientific">Botrytis fragariae</name>
    <dbReference type="NCBI Taxonomy" id="1964551"/>
    <lineage>
        <taxon>Eukaryota</taxon>
        <taxon>Fungi</taxon>
        <taxon>Dikarya</taxon>
        <taxon>Ascomycota</taxon>
        <taxon>Pezizomycotina</taxon>
        <taxon>Leotiomycetes</taxon>
        <taxon>Helotiales</taxon>
        <taxon>Sclerotiniaceae</taxon>
        <taxon>Botrytis</taxon>
    </lineage>
</organism>
<sequence>MDVLSHYPMADNSSYYLQLWGPTIRCSSLTDVQKRFFNNFIASFPNDTITLHSLSILGNITTASRSYSYEPGFPMLMFSAFTPLFAGFDSLGFNNKNLWSLPSNSSIHLKLKTQLCVQTSRDNFACSLVNTSYKVGFDVANGDQKITSLQTIGFERVLMNSHADGFDYFNPYPYTEHDSYIASFVALCNLLVGNNTVREDWLGASGKFLIDESSSLMLRSGLDAYVLVRGIASDYDKMKMDNSSCSSTRSIVWSNSSMSEQYSRPINNTSRIFGKPKFMCRNRTLDQAIEDLYQNITIRMLSAAQLTKLEYDNVTYRRSTIVYQYNLRTLILSYSIAGFKAFISIIIGIVSCISNGVAHSTAFSALVATTRNPELDALPKGHCMGSLPLDK</sequence>
<proteinExistence type="predicted"/>
<dbReference type="GeneID" id="59256881"/>